<reference evidence="2" key="1">
    <citation type="journal article" date="2019" name="Int. J. Syst. Evol. Microbiol.">
        <title>The Global Catalogue of Microorganisms (GCM) 10K type strain sequencing project: providing services to taxonomists for standard genome sequencing and annotation.</title>
        <authorList>
            <consortium name="The Broad Institute Genomics Platform"/>
            <consortium name="The Broad Institute Genome Sequencing Center for Infectious Disease"/>
            <person name="Wu L."/>
            <person name="Ma J."/>
        </authorList>
    </citation>
    <scope>NUCLEOTIDE SEQUENCE [LARGE SCALE GENOMIC DNA]</scope>
    <source>
        <strain evidence="2">JCM 17250</strain>
    </source>
</reference>
<dbReference type="NCBIfam" id="TIGR00624">
    <property type="entry name" value="tag"/>
    <property type="match status" value="1"/>
</dbReference>
<proteinExistence type="predicted"/>
<dbReference type="PANTHER" id="PTHR30037:SF4">
    <property type="entry name" value="DNA-3-METHYLADENINE GLYCOSYLASE I"/>
    <property type="match status" value="1"/>
</dbReference>
<dbReference type="Gene3D" id="1.10.340.30">
    <property type="entry name" value="Hypothetical protein, domain 2"/>
    <property type="match status" value="1"/>
</dbReference>
<protein>
    <submittedName>
        <fullName evidence="1">DNA-3-methyladenine glycosylase I</fullName>
    </submittedName>
</protein>
<dbReference type="Proteomes" id="UP001501734">
    <property type="component" value="Unassembled WGS sequence"/>
</dbReference>
<evidence type="ECO:0000313" key="2">
    <source>
        <dbReference type="Proteomes" id="UP001501734"/>
    </source>
</evidence>
<dbReference type="PANTHER" id="PTHR30037">
    <property type="entry name" value="DNA-3-METHYLADENINE GLYCOSYLASE 1"/>
    <property type="match status" value="1"/>
</dbReference>
<dbReference type="InterPro" id="IPR004597">
    <property type="entry name" value="Tag"/>
</dbReference>
<comment type="caution">
    <text evidence="1">The sequence shown here is derived from an EMBL/GenBank/DDBJ whole genome shotgun (WGS) entry which is preliminary data.</text>
</comment>
<dbReference type="EMBL" id="BAABDL010000014">
    <property type="protein sequence ID" value="GAA4058653.1"/>
    <property type="molecule type" value="Genomic_DNA"/>
</dbReference>
<dbReference type="InterPro" id="IPR005019">
    <property type="entry name" value="Adenine_glyco"/>
</dbReference>
<sequence>MMKRCDWVTSEQLYIDYHDQEWGRPSRDDRHLFEMLCLEGAQAGLSWWTILQKRANYRRAFDQFDPWKIVTYDQQKIDRLLEDPGIVRNRLKIKSVISNAEAYLRIIESGQRFANYIWQFVDGEPIINHWHSGLDVPASTGISEQMSRQLKKDGFKFVGPTICYAYMQAVGMVNDHLVDCFCHPEITN</sequence>
<evidence type="ECO:0000313" key="1">
    <source>
        <dbReference type="EMBL" id="GAA4058653.1"/>
    </source>
</evidence>
<keyword evidence="2" id="KW-1185">Reference proteome</keyword>
<name>A0ABP7V3I0_9BACI</name>
<dbReference type="SUPFAM" id="SSF48150">
    <property type="entry name" value="DNA-glycosylase"/>
    <property type="match status" value="1"/>
</dbReference>
<dbReference type="InterPro" id="IPR011257">
    <property type="entry name" value="DNA_glycosylase"/>
</dbReference>
<organism evidence="1 2">
    <name type="scientific">Amphibacillus indicireducens</name>
    <dbReference type="NCBI Taxonomy" id="1076330"/>
    <lineage>
        <taxon>Bacteria</taxon>
        <taxon>Bacillati</taxon>
        <taxon>Bacillota</taxon>
        <taxon>Bacilli</taxon>
        <taxon>Bacillales</taxon>
        <taxon>Bacillaceae</taxon>
        <taxon>Amphibacillus</taxon>
    </lineage>
</organism>
<gene>
    <name evidence="1" type="ORF">GCM10022410_02260</name>
</gene>
<accession>A0ABP7V3I0</accession>
<dbReference type="Pfam" id="PF03352">
    <property type="entry name" value="Adenine_glyco"/>
    <property type="match status" value="1"/>
</dbReference>
<dbReference type="InterPro" id="IPR052891">
    <property type="entry name" value="DNA-3mA_glycosylase"/>
</dbReference>